<comment type="similarity">
    <text evidence="2">Belongs to the glycosyl hydrolase 43 family.</text>
</comment>
<dbReference type="Proteomes" id="UP000019365">
    <property type="component" value="Unassembled WGS sequence"/>
</dbReference>
<evidence type="ECO:0000256" key="2">
    <source>
        <dbReference type="ARBA" id="ARBA00009865"/>
    </source>
</evidence>
<dbReference type="Pfam" id="PF14200">
    <property type="entry name" value="RicinB_lectin_2"/>
    <property type="match status" value="1"/>
</dbReference>
<dbReference type="InterPro" id="IPR002105">
    <property type="entry name" value="Dockerin_1_rpt"/>
</dbReference>
<accession>W7UHL6</accession>
<feature type="chain" id="PRO_5004901726" description="Dockerin domain-containing protein" evidence="7">
    <location>
        <begin position="28"/>
        <end position="917"/>
    </location>
</feature>
<dbReference type="RefSeq" id="WP_037299327.1">
    <property type="nucleotide sequence ID" value="NZ_ATAX01000025.1"/>
</dbReference>
<dbReference type="EMBL" id="ATAX01000025">
    <property type="protein sequence ID" value="EWM53473.1"/>
    <property type="molecule type" value="Genomic_DNA"/>
</dbReference>
<evidence type="ECO:0000256" key="3">
    <source>
        <dbReference type="ARBA" id="ARBA00022801"/>
    </source>
</evidence>
<comment type="pathway">
    <text evidence="1">Glycan metabolism; L-arabinan degradation.</text>
</comment>
<dbReference type="PATRIC" id="fig|1341157.4.peg.1878"/>
<dbReference type="InterPro" id="IPR006710">
    <property type="entry name" value="Glyco_hydro_43"/>
</dbReference>
<gene>
    <name evidence="9" type="ORF">RF007C_07260</name>
</gene>
<protein>
    <recommendedName>
        <fullName evidence="8">Dockerin domain-containing protein</fullName>
    </recommendedName>
</protein>
<keyword evidence="7" id="KW-0732">Signal</keyword>
<dbReference type="CDD" id="cd18832">
    <property type="entry name" value="GH43_GsAbnA-like"/>
    <property type="match status" value="1"/>
</dbReference>
<dbReference type="Pfam" id="PF00404">
    <property type="entry name" value="Dockerin_1"/>
    <property type="match status" value="1"/>
</dbReference>
<organism evidence="9 10">
    <name type="scientific">Ruminococcus flavefaciens 007c</name>
    <dbReference type="NCBI Taxonomy" id="1341157"/>
    <lineage>
        <taxon>Bacteria</taxon>
        <taxon>Bacillati</taxon>
        <taxon>Bacillota</taxon>
        <taxon>Clostridia</taxon>
        <taxon>Eubacteriales</taxon>
        <taxon>Oscillospiraceae</taxon>
        <taxon>Ruminococcus</taxon>
    </lineage>
</organism>
<dbReference type="SUPFAM" id="SSF63446">
    <property type="entry name" value="Type I dockerin domain"/>
    <property type="match status" value="1"/>
</dbReference>
<dbReference type="OrthoDB" id="9801455at2"/>
<evidence type="ECO:0000256" key="5">
    <source>
        <dbReference type="PIRSR" id="PIRSR606710-1"/>
    </source>
</evidence>
<evidence type="ECO:0000256" key="7">
    <source>
        <dbReference type="SAM" id="SignalP"/>
    </source>
</evidence>
<feature type="active site" description="Proton donor" evidence="5">
    <location>
        <position position="284"/>
    </location>
</feature>
<feature type="active site" description="Proton acceptor" evidence="5">
    <location>
        <position position="36"/>
    </location>
</feature>
<dbReference type="Gene3D" id="2.40.128.10">
    <property type="match status" value="1"/>
</dbReference>
<evidence type="ECO:0000313" key="10">
    <source>
        <dbReference type="Proteomes" id="UP000019365"/>
    </source>
</evidence>
<dbReference type="InterPro" id="IPR018247">
    <property type="entry name" value="EF_Hand_1_Ca_BS"/>
</dbReference>
<dbReference type="InterPro" id="IPR000772">
    <property type="entry name" value="Ricin_B_lectin"/>
</dbReference>
<feature type="domain" description="Dockerin" evidence="8">
    <location>
        <begin position="857"/>
        <end position="917"/>
    </location>
</feature>
<keyword evidence="4" id="KW-0326">Glycosidase</keyword>
<keyword evidence="10" id="KW-1185">Reference proteome</keyword>
<feature type="site" description="Important for catalytic activity, responsible for pKa modulation of the active site Glu and correct orientation of both the proton donor and substrate" evidence="6">
    <location>
        <position position="219"/>
    </location>
</feature>
<dbReference type="CDD" id="cd00161">
    <property type="entry name" value="beta-trefoil_Ricin-like"/>
    <property type="match status" value="2"/>
</dbReference>
<keyword evidence="3" id="KW-0378">Hydrolase</keyword>
<dbReference type="SMART" id="SM00458">
    <property type="entry name" value="RICIN"/>
    <property type="match status" value="2"/>
</dbReference>
<dbReference type="PANTHER" id="PTHR43301">
    <property type="entry name" value="ARABINAN ENDO-1,5-ALPHA-L-ARABINOSIDASE"/>
    <property type="match status" value="1"/>
</dbReference>
<evidence type="ECO:0000256" key="1">
    <source>
        <dbReference type="ARBA" id="ARBA00004834"/>
    </source>
</evidence>
<dbReference type="SUPFAM" id="SSF50370">
    <property type="entry name" value="Ricin B-like lectins"/>
    <property type="match status" value="2"/>
</dbReference>
<reference evidence="9 10" key="1">
    <citation type="journal article" date="2014" name="PLoS ONE">
        <title>Rumen cellulosomics: divergent fiber-degrading strategies revealed by comparative genome-wide analysis of six ruminococcal strains.</title>
        <authorList>
            <person name="Dassa B."/>
            <person name="Borovok I."/>
            <person name="Ruimy-Israeli V."/>
            <person name="Lamed R."/>
            <person name="Flint H.J."/>
            <person name="Duncan S.H."/>
            <person name="Henrissat B."/>
            <person name="Coutinho P."/>
            <person name="Morrison M."/>
            <person name="Mosoni P."/>
            <person name="Yeoman C.J."/>
            <person name="White B.A."/>
            <person name="Bayer E.A."/>
        </authorList>
    </citation>
    <scope>NUCLEOTIDE SEQUENCE [LARGE SCALE GENOMIC DNA]</scope>
    <source>
        <strain evidence="9 10">007c</strain>
    </source>
</reference>
<dbReference type="Gene3D" id="1.10.1330.10">
    <property type="entry name" value="Dockerin domain"/>
    <property type="match status" value="1"/>
</dbReference>
<dbReference type="Pfam" id="PF16369">
    <property type="entry name" value="GH43_C"/>
    <property type="match status" value="1"/>
</dbReference>
<dbReference type="InterPro" id="IPR032291">
    <property type="entry name" value="Abn2_C"/>
</dbReference>
<dbReference type="InterPro" id="IPR050727">
    <property type="entry name" value="GH43_arabinanases"/>
</dbReference>
<proteinExistence type="inferred from homology"/>
<dbReference type="CDD" id="cd14256">
    <property type="entry name" value="Dockerin_I"/>
    <property type="match status" value="1"/>
</dbReference>
<evidence type="ECO:0000256" key="6">
    <source>
        <dbReference type="PIRSR" id="PIRSR606710-2"/>
    </source>
</evidence>
<dbReference type="SUPFAM" id="SSF75005">
    <property type="entry name" value="Arabinanase/levansucrase/invertase"/>
    <property type="match status" value="1"/>
</dbReference>
<dbReference type="GO" id="GO:0000272">
    <property type="term" value="P:polysaccharide catabolic process"/>
    <property type="evidence" value="ECO:0007669"/>
    <property type="project" value="InterPro"/>
</dbReference>
<dbReference type="AlphaFoldDB" id="W7UHL6"/>
<dbReference type="eggNOG" id="COG3507">
    <property type="taxonomic scope" value="Bacteria"/>
</dbReference>
<dbReference type="Gene3D" id="2.80.10.50">
    <property type="match status" value="4"/>
</dbReference>
<dbReference type="InterPro" id="IPR035992">
    <property type="entry name" value="Ricin_B-like_lectins"/>
</dbReference>
<dbReference type="SMR" id="W7UHL6"/>
<evidence type="ECO:0000256" key="4">
    <source>
        <dbReference type="ARBA" id="ARBA00023295"/>
    </source>
</evidence>
<dbReference type="InterPro" id="IPR036439">
    <property type="entry name" value="Dockerin_dom_sf"/>
</dbReference>
<dbReference type="Gene3D" id="2.115.10.20">
    <property type="entry name" value="Glycosyl hydrolase domain, family 43"/>
    <property type="match status" value="1"/>
</dbReference>
<dbReference type="InterPro" id="IPR023296">
    <property type="entry name" value="Glyco_hydro_beta-prop_sf"/>
</dbReference>
<dbReference type="Pfam" id="PF04616">
    <property type="entry name" value="Glyco_hydro_43"/>
    <property type="match status" value="1"/>
</dbReference>
<sequence>MKLKKIIASAISCCLMLSSLAMTPSSAAGDRVSVHDPSIVKDKDTYYVFGSHIEAARSADLCSWKRFSNGYATANNVEFGNLSQNLKKAFDWAGEDLEDCAGGFAVWAPDVVWDADYINSDGSRGAYLMYFCTSSTYMRSVIAFAVSKNIEGPYIFGDTLIYSGFTNNDAYVKSNTKNVNKKYTSTNIDELISAGQVTFNNSWFKNNDFNNQLFPNAIDPTIYYGADGRMYMCYGSWSGGIFTLEIDPATGKCIHPKSGQTSDGRMVDSYFGTKISGGYGKSGEGPFIEYNKDTGYYYLWVTYGGLTSTGGYNMRVFRSTSPIGPFTDPAGRQAVLPANPDLDSRGLKVMGNYKFSSLNKAYMACGHNSVLRDDNGKWYLVYHTRFDDGAEFHEVRVHSMYFNEKGWPVVAPFEYAKDDISERGYEENSIIGEYEFINHGSSTDGKIINYTTVKLNADGTVSGNVNGRWSQAKDSSAAEITINGQEYYGYFLAAKDETGKNVMSFTAVGSNNQTIWGSQTKQFTGNIRSGGADFTDRNSQLIIKAETVSGSGSNTYLSNTELLSGAAYYIVNQNSSMAIDLPNGKLGEGTNIQQWEQNDSWAQQWRIISVDRDYCRIVSIGDESMCIAVAENSSADGVNIELQKYSGTDNQLFKIVKCGIDYGIVSKCSKGKSGLDVYDWSVDNGGNINQWNYWEGGCQLWSITPVHPIITEGSYTVRNVSSGLFMFSMNDRIVQSDFKKMEFDQNPDGLRPKYSVNDQIWSFTRLTDGKYIIRNQQDKALTFNDSLDLELSDYSGSNEQKFNIVCNKDGSYSITNGSNCADIPNGSTKYNEALCIAPFTGADSQKFVLEPAIPEECSYTEGDINNDGELSVADLILLQKYLLKAESFINNEAADLNEDGIIDVFDNIRLRKLLINK</sequence>
<dbReference type="PANTHER" id="PTHR43301:SF3">
    <property type="entry name" value="ARABINAN ENDO-1,5-ALPHA-L-ARABINOSIDASE A-RELATED"/>
    <property type="match status" value="1"/>
</dbReference>
<comment type="caution">
    <text evidence="9">The sequence shown here is derived from an EMBL/GenBank/DDBJ whole genome shotgun (WGS) entry which is preliminary data.</text>
</comment>
<evidence type="ECO:0000313" key="9">
    <source>
        <dbReference type="EMBL" id="EWM53473.1"/>
    </source>
</evidence>
<dbReference type="GO" id="GO:0004553">
    <property type="term" value="F:hydrolase activity, hydrolyzing O-glycosyl compounds"/>
    <property type="evidence" value="ECO:0007669"/>
    <property type="project" value="InterPro"/>
</dbReference>
<dbReference type="PROSITE" id="PS51766">
    <property type="entry name" value="DOCKERIN"/>
    <property type="match status" value="1"/>
</dbReference>
<evidence type="ECO:0000259" key="8">
    <source>
        <dbReference type="PROSITE" id="PS51766"/>
    </source>
</evidence>
<feature type="signal peptide" evidence="7">
    <location>
        <begin position="1"/>
        <end position="27"/>
    </location>
</feature>
<dbReference type="InterPro" id="IPR016134">
    <property type="entry name" value="Dockerin_dom"/>
</dbReference>
<dbReference type="PROSITE" id="PS00018">
    <property type="entry name" value="EF_HAND_1"/>
    <property type="match status" value="1"/>
</dbReference>
<name>W7UHL6_RUMFL</name>